<feature type="transmembrane region" description="Helical" evidence="13">
    <location>
        <begin position="407"/>
        <end position="427"/>
    </location>
</feature>
<keyword evidence="5 14" id="KW-0732">Signal</keyword>
<accession>A0A8J4V2P0</accession>
<keyword evidence="10" id="KW-0325">Glycoprotein</keyword>
<dbReference type="Pfam" id="PF02608">
    <property type="entry name" value="Bmp"/>
    <property type="match status" value="1"/>
</dbReference>
<evidence type="ECO:0000313" key="17">
    <source>
        <dbReference type="Proteomes" id="UP000695562"/>
    </source>
</evidence>
<feature type="transmembrane region" description="Helical" evidence="13">
    <location>
        <begin position="372"/>
        <end position="395"/>
    </location>
</feature>
<evidence type="ECO:0000256" key="6">
    <source>
        <dbReference type="ARBA" id="ARBA00022989"/>
    </source>
</evidence>
<feature type="region of interest" description="Disordered" evidence="12">
    <location>
        <begin position="665"/>
        <end position="725"/>
    </location>
</feature>
<sequence>MKNNIILFLILFFITLAQSAPPLKFAVLQNGDSSDLGFNYMVNDGRIYVEDKFNTTSTKSLYDVTEFNAYDKFVELIDQGYNLIVASSLEYGNAVYKAAANYPNVKFLTRGRGNSTMANLARISYNVQSADYMAGYFAGMNTNTNIVGIVIPGQSFNTYHHANSFAMGVKAASRYLGKDIKIYCASTNSYNDYDIAVLATQTILAKGADILSQIQNDMTVSLTSMNAGNLGIGTNGFLEKRIYGEKVGTSYVINWGRLFYEAANRFVNDNWTVGWSFLGDFNNEVLNLDTFSFRVPTDRAALIRAEEKKFKDDSNYSPQYCEPISCQVFNCTKGCASYAEWSTATVFVPNIEYLGQMEIPLTQVEFSNGARITFSVIATLFGTIILLGMLGVCVYRNTLPIRSASPIFCNAIFLGGLFIFAGVAIWITAPTTALCRLRYWMVSLGYTIMLGSMVVKNVRIYMLFNNKELKVLNITNSKLFPYVALALLINIILLIIWTTLGDVSAINRRSIDDIGKYEYLTTCYISDQGNIALYILLVYHGLMLLLGCLVSFKIRTVDIQDFNESKAIASILYAIAFCLFIVIPLLISSQKVFQQVIVLASSFSFTAASGLLILFVPKFIRIFVNNKGDRSKSSFSSKLSQITPTHDTLSYFPDEEIPNEYSKKPANATAATTESSTVPTTSQVVSNESNIQSGITDGDQTTRERPPVHQETFSSDESSSDEGQV</sequence>
<evidence type="ECO:0000256" key="14">
    <source>
        <dbReference type="SAM" id="SignalP"/>
    </source>
</evidence>
<comment type="subcellular location">
    <subcellularLocation>
        <location evidence="1">Membrane</location>
        <topology evidence="1">Multi-pass membrane protein</topology>
    </subcellularLocation>
</comment>
<evidence type="ECO:0000256" key="12">
    <source>
        <dbReference type="SAM" id="MobiDB-lite"/>
    </source>
</evidence>
<evidence type="ECO:0000256" key="10">
    <source>
        <dbReference type="ARBA" id="ARBA00023180"/>
    </source>
</evidence>
<protein>
    <recommendedName>
        <fullName evidence="15">G-protein coupled receptors family 3 profile domain-containing protein</fullName>
    </recommendedName>
</protein>
<reference evidence="16" key="1">
    <citation type="submission" date="2020-01" db="EMBL/GenBank/DDBJ databases">
        <title>Development of genomics and gene disruption for Polysphondylium violaceum indicates a role for the polyketide synthase stlB in stalk morphogenesis.</title>
        <authorList>
            <person name="Narita B."/>
            <person name="Kawabe Y."/>
            <person name="Kin K."/>
            <person name="Saito T."/>
            <person name="Gibbs R."/>
            <person name="Kuspa A."/>
            <person name="Muzny D."/>
            <person name="Queller D."/>
            <person name="Richards S."/>
            <person name="Strassman J."/>
            <person name="Sucgang R."/>
            <person name="Worley K."/>
            <person name="Schaap P."/>
        </authorList>
    </citation>
    <scope>NUCLEOTIDE SEQUENCE</scope>
    <source>
        <strain evidence="16">QSvi11</strain>
    </source>
</reference>
<keyword evidence="17" id="KW-1185">Reference proteome</keyword>
<dbReference type="CDD" id="cd15047">
    <property type="entry name" value="7tmC_GABA-B-like"/>
    <property type="match status" value="1"/>
</dbReference>
<evidence type="ECO:0000256" key="8">
    <source>
        <dbReference type="ARBA" id="ARBA00023136"/>
    </source>
</evidence>
<comment type="similarity">
    <text evidence="2">In the C-terminal section; belongs to the G-protein coupled receptor 3 family. GABA-B receptor subfamily.</text>
</comment>
<dbReference type="GO" id="GO:0005886">
    <property type="term" value="C:plasma membrane"/>
    <property type="evidence" value="ECO:0007669"/>
    <property type="project" value="InterPro"/>
</dbReference>
<comment type="similarity">
    <text evidence="3">In the N-terminal section; belongs to the BMP lipoprotein family.</text>
</comment>
<keyword evidence="8 13" id="KW-0472">Membrane</keyword>
<evidence type="ECO:0000259" key="15">
    <source>
        <dbReference type="PROSITE" id="PS50259"/>
    </source>
</evidence>
<evidence type="ECO:0000256" key="3">
    <source>
        <dbReference type="ARBA" id="ARBA00010620"/>
    </source>
</evidence>
<keyword evidence="11" id="KW-0807">Transducer</keyword>
<evidence type="ECO:0000256" key="11">
    <source>
        <dbReference type="ARBA" id="ARBA00023224"/>
    </source>
</evidence>
<dbReference type="GO" id="GO:0004930">
    <property type="term" value="F:G protein-coupled receptor activity"/>
    <property type="evidence" value="ECO:0007669"/>
    <property type="project" value="UniProtKB-KW"/>
</dbReference>
<keyword evidence="6 13" id="KW-1133">Transmembrane helix</keyword>
<keyword evidence="9" id="KW-0675">Receptor</keyword>
<evidence type="ECO:0000256" key="7">
    <source>
        <dbReference type="ARBA" id="ARBA00023040"/>
    </source>
</evidence>
<dbReference type="InterPro" id="IPR017978">
    <property type="entry name" value="GPCR_3_C"/>
</dbReference>
<evidence type="ECO:0000313" key="16">
    <source>
        <dbReference type="EMBL" id="KAF2071762.1"/>
    </source>
</evidence>
<organism evidence="16 17">
    <name type="scientific">Polysphondylium violaceum</name>
    <dbReference type="NCBI Taxonomy" id="133409"/>
    <lineage>
        <taxon>Eukaryota</taxon>
        <taxon>Amoebozoa</taxon>
        <taxon>Evosea</taxon>
        <taxon>Eumycetozoa</taxon>
        <taxon>Dictyostelia</taxon>
        <taxon>Dictyosteliales</taxon>
        <taxon>Dictyosteliaceae</taxon>
        <taxon>Polysphondylium</taxon>
    </lineage>
</organism>
<evidence type="ECO:0000256" key="13">
    <source>
        <dbReference type="SAM" id="Phobius"/>
    </source>
</evidence>
<dbReference type="InterPro" id="IPR003760">
    <property type="entry name" value="PnrA-like"/>
</dbReference>
<gene>
    <name evidence="16" type="ORF">CYY_006928</name>
</gene>
<evidence type="ECO:0000256" key="9">
    <source>
        <dbReference type="ARBA" id="ARBA00023170"/>
    </source>
</evidence>
<keyword evidence="7" id="KW-0297">G-protein coupled receptor</keyword>
<feature type="signal peptide" evidence="14">
    <location>
        <begin position="1"/>
        <end position="19"/>
    </location>
</feature>
<feature type="domain" description="G-protein coupled receptors family 3 profile" evidence="15">
    <location>
        <begin position="370"/>
        <end position="638"/>
    </location>
</feature>
<evidence type="ECO:0000256" key="5">
    <source>
        <dbReference type="ARBA" id="ARBA00022729"/>
    </source>
</evidence>
<comment type="caution">
    <text evidence="16">The sequence shown here is derived from an EMBL/GenBank/DDBJ whole genome shotgun (WGS) entry which is preliminary data.</text>
</comment>
<dbReference type="EMBL" id="AJWJ01000341">
    <property type="protein sequence ID" value="KAF2071762.1"/>
    <property type="molecule type" value="Genomic_DNA"/>
</dbReference>
<dbReference type="AlphaFoldDB" id="A0A8J4V2P0"/>
<feature type="transmembrane region" description="Helical" evidence="13">
    <location>
        <begin position="439"/>
        <end position="458"/>
    </location>
</feature>
<feature type="compositionally biased region" description="Low complexity" evidence="12">
    <location>
        <begin position="666"/>
        <end position="686"/>
    </location>
</feature>
<dbReference type="OrthoDB" id="193333at2759"/>
<evidence type="ECO:0000256" key="2">
    <source>
        <dbReference type="ARBA" id="ARBA00005414"/>
    </source>
</evidence>
<proteinExistence type="inferred from homology"/>
<evidence type="ECO:0000256" key="4">
    <source>
        <dbReference type="ARBA" id="ARBA00022692"/>
    </source>
</evidence>
<feature type="transmembrane region" description="Helical" evidence="13">
    <location>
        <begin position="531"/>
        <end position="555"/>
    </location>
</feature>
<feature type="transmembrane region" description="Helical" evidence="13">
    <location>
        <begin position="479"/>
        <end position="500"/>
    </location>
</feature>
<dbReference type="Proteomes" id="UP000695562">
    <property type="component" value="Unassembled WGS sequence"/>
</dbReference>
<feature type="compositionally biased region" description="Polar residues" evidence="12">
    <location>
        <begin position="687"/>
        <end position="699"/>
    </location>
</feature>
<dbReference type="Gene3D" id="3.40.50.2300">
    <property type="match status" value="2"/>
</dbReference>
<dbReference type="InterPro" id="IPR051530">
    <property type="entry name" value="mGluR/GABA-B-like"/>
</dbReference>
<feature type="chain" id="PRO_5035313440" description="G-protein coupled receptors family 3 profile domain-containing protein" evidence="14">
    <location>
        <begin position="20"/>
        <end position="725"/>
    </location>
</feature>
<evidence type="ECO:0000256" key="1">
    <source>
        <dbReference type="ARBA" id="ARBA00004141"/>
    </source>
</evidence>
<keyword evidence="4 13" id="KW-0812">Transmembrane</keyword>
<feature type="transmembrane region" description="Helical" evidence="13">
    <location>
        <begin position="567"/>
        <end position="587"/>
    </location>
</feature>
<feature type="transmembrane region" description="Helical" evidence="13">
    <location>
        <begin position="593"/>
        <end position="616"/>
    </location>
</feature>
<dbReference type="Pfam" id="PF00003">
    <property type="entry name" value="7tm_3"/>
    <property type="match status" value="1"/>
</dbReference>
<dbReference type="PANTHER" id="PTHR46924">
    <property type="entry name" value="METABOTROPIC GLUTAMATE RECEPTOR-LIKE PROTEIN C-RELATED-RELATED"/>
    <property type="match status" value="1"/>
</dbReference>
<name>A0A8J4V2P0_9MYCE</name>
<dbReference type="PROSITE" id="PS50259">
    <property type="entry name" value="G_PROTEIN_RECEP_F3_4"/>
    <property type="match status" value="1"/>
</dbReference>